<dbReference type="InterPro" id="IPR025110">
    <property type="entry name" value="AMP-bd_C"/>
</dbReference>
<dbReference type="Gene3D" id="2.30.38.10">
    <property type="entry name" value="Luciferase, Domain 3"/>
    <property type="match status" value="1"/>
</dbReference>
<dbReference type="Pfam" id="PF00501">
    <property type="entry name" value="AMP-binding"/>
    <property type="match status" value="1"/>
</dbReference>
<gene>
    <name evidence="7" type="ORF">LCGC14_0564380</name>
</gene>
<comment type="caution">
    <text evidence="7">The sequence shown here is derived from an EMBL/GenBank/DDBJ whole genome shotgun (WGS) entry which is preliminary data.</text>
</comment>
<dbReference type="Pfam" id="PF13193">
    <property type="entry name" value="AMP-binding_C"/>
    <property type="match status" value="1"/>
</dbReference>
<evidence type="ECO:0008006" key="8">
    <source>
        <dbReference type="Google" id="ProtNLM"/>
    </source>
</evidence>
<dbReference type="PROSITE" id="PS00455">
    <property type="entry name" value="AMP_BINDING"/>
    <property type="match status" value="1"/>
</dbReference>
<keyword evidence="4" id="KW-0812">Transmembrane</keyword>
<proteinExistence type="inferred from homology"/>
<dbReference type="InterPro" id="IPR020845">
    <property type="entry name" value="AMP-binding_CS"/>
</dbReference>
<dbReference type="InterPro" id="IPR045851">
    <property type="entry name" value="AMP-bd_C_sf"/>
</dbReference>
<evidence type="ECO:0000256" key="4">
    <source>
        <dbReference type="SAM" id="Phobius"/>
    </source>
</evidence>
<dbReference type="PANTHER" id="PTHR43201">
    <property type="entry name" value="ACYL-COA SYNTHETASE"/>
    <property type="match status" value="1"/>
</dbReference>
<evidence type="ECO:0000259" key="6">
    <source>
        <dbReference type="Pfam" id="PF13193"/>
    </source>
</evidence>
<protein>
    <recommendedName>
        <fullName evidence="8">AMP-dependent synthetase/ligase domain-containing protein</fullName>
    </recommendedName>
</protein>
<name>A0A0F9RKX5_9ZZZZ</name>
<dbReference type="EMBL" id="LAZR01000813">
    <property type="protein sequence ID" value="KKN57225.1"/>
    <property type="molecule type" value="Genomic_DNA"/>
</dbReference>
<comment type="similarity">
    <text evidence="1">Belongs to the ATP-dependent AMP-binding enzyme family.</text>
</comment>
<feature type="compositionally biased region" description="Basic and acidic residues" evidence="3">
    <location>
        <begin position="526"/>
        <end position="542"/>
    </location>
</feature>
<feature type="domain" description="AMP-binding enzyme C-terminal" evidence="6">
    <location>
        <begin position="451"/>
        <end position="526"/>
    </location>
</feature>
<dbReference type="SUPFAM" id="SSF56801">
    <property type="entry name" value="Acetyl-CoA synthetase-like"/>
    <property type="match status" value="1"/>
</dbReference>
<dbReference type="GO" id="GO:0006631">
    <property type="term" value="P:fatty acid metabolic process"/>
    <property type="evidence" value="ECO:0007669"/>
    <property type="project" value="TreeGrafter"/>
</dbReference>
<keyword evidence="4" id="KW-0472">Membrane</keyword>
<evidence type="ECO:0000256" key="1">
    <source>
        <dbReference type="ARBA" id="ARBA00006432"/>
    </source>
</evidence>
<dbReference type="PANTHER" id="PTHR43201:SF5">
    <property type="entry name" value="MEDIUM-CHAIN ACYL-COA LIGASE ACSF2, MITOCHONDRIAL"/>
    <property type="match status" value="1"/>
</dbReference>
<sequence length="542" mass="60649">MYSKLTNLGQVIKSTSKKYGNREFIYWEDPLTKETTKVTYKEYGEFTNKAANMLYNLGVRKGDIVSILLPNCLEMTYFALGVQKIGAIFGPVNTMLKRNELQFIINNNESKILVINSEFVDDITEIRKDLPYLEEIVLIGDSSDDMLNYSELMEKSFSSDPPQVEIDEKEDPAFIVYTGGTTGFPKGALLTHYNVIWDNKMALKVNQDEEIGDVNLTQTFIDNKYKYKALVVNPMFHVNALLSSLFLTFSMGGAILLTRKFSASNFWRIIEKYRITNSMVVPTVLAILLKIGKDVKEKYDTSSLLGIVSAAAPLPIELQKEFESTFNITIIPGGLGMTEVSSACFSFPDDKRIPGSVGMPINGVEALIVDQNNPDPNHPFEPNTVGEIIIKGPNVMKGYFKNPEGNAAVFLDGGWLRSGDLGYFNEDGYLFMGGRAKDMIIRGGENIYPIEIEEVLYTFPGISEAVVIGKPDKIYGELPKAFVTMKSGFNPTGKEIIEFCKTKLADFKVPVEIEFRDSLPKSNLGKPDKKTLQDEEKEKYGL</sequence>
<feature type="region of interest" description="Disordered" evidence="3">
    <location>
        <begin position="519"/>
        <end position="542"/>
    </location>
</feature>
<feature type="transmembrane region" description="Helical" evidence="4">
    <location>
        <begin position="236"/>
        <end position="258"/>
    </location>
</feature>
<evidence type="ECO:0000256" key="2">
    <source>
        <dbReference type="ARBA" id="ARBA00022598"/>
    </source>
</evidence>
<keyword evidence="2" id="KW-0436">Ligase</keyword>
<dbReference type="Gene3D" id="3.30.300.30">
    <property type="match status" value="1"/>
</dbReference>
<dbReference type="Gene3D" id="3.40.50.980">
    <property type="match status" value="2"/>
</dbReference>
<dbReference type="GO" id="GO:0031956">
    <property type="term" value="F:medium-chain fatty acid-CoA ligase activity"/>
    <property type="evidence" value="ECO:0007669"/>
    <property type="project" value="TreeGrafter"/>
</dbReference>
<dbReference type="FunFam" id="3.30.300.30:FF:000008">
    <property type="entry name" value="2,3-dihydroxybenzoate-AMP ligase"/>
    <property type="match status" value="1"/>
</dbReference>
<dbReference type="InterPro" id="IPR000873">
    <property type="entry name" value="AMP-dep_synth/lig_dom"/>
</dbReference>
<reference evidence="7" key="1">
    <citation type="journal article" date="2015" name="Nature">
        <title>Complex archaea that bridge the gap between prokaryotes and eukaryotes.</title>
        <authorList>
            <person name="Spang A."/>
            <person name="Saw J.H."/>
            <person name="Jorgensen S.L."/>
            <person name="Zaremba-Niedzwiedzka K."/>
            <person name="Martijn J."/>
            <person name="Lind A.E."/>
            <person name="van Eijk R."/>
            <person name="Schleper C."/>
            <person name="Guy L."/>
            <person name="Ettema T.J."/>
        </authorList>
    </citation>
    <scope>NUCLEOTIDE SEQUENCE</scope>
</reference>
<evidence type="ECO:0000259" key="5">
    <source>
        <dbReference type="Pfam" id="PF00501"/>
    </source>
</evidence>
<dbReference type="AlphaFoldDB" id="A0A0F9RKX5"/>
<feature type="domain" description="AMP-dependent synthetase/ligase" evidence="5">
    <location>
        <begin position="16"/>
        <end position="400"/>
    </location>
</feature>
<keyword evidence="4" id="KW-1133">Transmembrane helix</keyword>
<accession>A0A0F9RKX5</accession>
<organism evidence="7">
    <name type="scientific">marine sediment metagenome</name>
    <dbReference type="NCBI Taxonomy" id="412755"/>
    <lineage>
        <taxon>unclassified sequences</taxon>
        <taxon>metagenomes</taxon>
        <taxon>ecological metagenomes</taxon>
    </lineage>
</organism>
<evidence type="ECO:0000313" key="7">
    <source>
        <dbReference type="EMBL" id="KKN57225.1"/>
    </source>
</evidence>
<evidence type="ECO:0000256" key="3">
    <source>
        <dbReference type="SAM" id="MobiDB-lite"/>
    </source>
</evidence>